<evidence type="ECO:0000313" key="2">
    <source>
        <dbReference type="Proteomes" id="UP000186104"/>
    </source>
</evidence>
<dbReference type="OrthoDB" id="9775346at2"/>
<name>A0A173LQX4_9ACTN</name>
<accession>A0A173LQX4</accession>
<evidence type="ECO:0000313" key="1">
    <source>
        <dbReference type="EMBL" id="ANI94081.1"/>
    </source>
</evidence>
<dbReference type="PANTHER" id="PTHR41291">
    <property type="entry name" value="DNA ALKYLATION REPAIR PROTEIN"/>
    <property type="match status" value="1"/>
</dbReference>
<dbReference type="SUPFAM" id="SSF48371">
    <property type="entry name" value="ARM repeat"/>
    <property type="match status" value="1"/>
</dbReference>
<dbReference type="InterPro" id="IPR014825">
    <property type="entry name" value="DNA_alkylation"/>
</dbReference>
<protein>
    <recommendedName>
        <fullName evidence="3">DNA alkylation repair enzyme</fullName>
    </recommendedName>
</protein>
<dbReference type="PANTHER" id="PTHR41291:SF1">
    <property type="entry name" value="DNA ALKYLATION REPAIR PROTEIN"/>
    <property type="match status" value="1"/>
</dbReference>
<organism evidence="1 2">
    <name type="scientific">Dietzia timorensis</name>
    <dbReference type="NCBI Taxonomy" id="499555"/>
    <lineage>
        <taxon>Bacteria</taxon>
        <taxon>Bacillati</taxon>
        <taxon>Actinomycetota</taxon>
        <taxon>Actinomycetes</taxon>
        <taxon>Mycobacteriales</taxon>
        <taxon>Dietziaceae</taxon>
        <taxon>Dietzia</taxon>
    </lineage>
</organism>
<dbReference type="Pfam" id="PF08713">
    <property type="entry name" value="DNA_alkylation"/>
    <property type="match status" value="1"/>
</dbReference>
<dbReference type="RefSeq" id="WP_082908264.1">
    <property type="nucleotide sequence ID" value="NZ_CP015961.1"/>
</dbReference>
<dbReference type="CDD" id="cd06561">
    <property type="entry name" value="AlkD_like"/>
    <property type="match status" value="1"/>
</dbReference>
<reference evidence="1 2" key="1">
    <citation type="submission" date="2016-06" db="EMBL/GenBank/DDBJ databases">
        <title>Complete genome sequence of a saline-alkali tolerant type strain Dietzia timorensis ID05-A0528T.</title>
        <authorList>
            <person name="Wu X."/>
        </authorList>
    </citation>
    <scope>NUCLEOTIDE SEQUENCE [LARGE SCALE GENOMIC DNA]</scope>
    <source>
        <strain evidence="1 2">ID05-A0528</strain>
    </source>
</reference>
<dbReference type="Proteomes" id="UP000186104">
    <property type="component" value="Chromosome"/>
</dbReference>
<dbReference type="KEGG" id="dtm:BJL86_3322"/>
<dbReference type="EMBL" id="CP015961">
    <property type="protein sequence ID" value="ANI94081.1"/>
    <property type="molecule type" value="Genomic_DNA"/>
</dbReference>
<sequence length="221" mass="24950">MTTDRFAEIQRELTSRADPEAARAQEKNYGIPADHVYGVPMREMKKLAADIGTDHALAERLWDTGNYESRTIAAFIADPVETSIDVMDRWCRDSDSWALVDTLCFRLFDRAPERWSRLEPWAQDDELYVKRAAFALLWALALHDKDADDHQFVDALALVREHADDDRHLVTKAQTMALRAIVSKRPAAIPAVSDLVADLVESPSAARRRVGRPILKLIADA</sequence>
<keyword evidence="2" id="KW-1185">Reference proteome</keyword>
<evidence type="ECO:0008006" key="3">
    <source>
        <dbReference type="Google" id="ProtNLM"/>
    </source>
</evidence>
<proteinExistence type="predicted"/>
<gene>
    <name evidence="1" type="ORF">BJL86_3322</name>
</gene>
<dbReference type="InterPro" id="IPR016024">
    <property type="entry name" value="ARM-type_fold"/>
</dbReference>
<dbReference type="AlphaFoldDB" id="A0A173LQX4"/>
<dbReference type="Gene3D" id="1.25.10.90">
    <property type="match status" value="1"/>
</dbReference>
<dbReference type="STRING" id="499555.BJL86_3322"/>